<dbReference type="RefSeq" id="WP_114072319.1">
    <property type="nucleotide sequence ID" value="NZ_CP029554.1"/>
</dbReference>
<evidence type="ECO:0000313" key="2">
    <source>
        <dbReference type="Proteomes" id="UP000252038"/>
    </source>
</evidence>
<dbReference type="AlphaFoldDB" id="A0A344UCT9"/>
<name>A0A344UCT9_9NEIS</name>
<accession>A0A344UCT9</accession>
<dbReference type="KEGG" id="chrb:DK843_01435"/>
<protein>
    <recommendedName>
        <fullName evidence="3">Bro-N domain-containing protein</fullName>
    </recommendedName>
</protein>
<organism evidence="1 2">
    <name type="scientific">Chromobacterium phragmitis</name>
    <dbReference type="NCBI Taxonomy" id="2202141"/>
    <lineage>
        <taxon>Bacteria</taxon>
        <taxon>Pseudomonadati</taxon>
        <taxon>Pseudomonadota</taxon>
        <taxon>Betaproteobacteria</taxon>
        <taxon>Neisseriales</taxon>
        <taxon>Chromobacteriaceae</taxon>
        <taxon>Chromobacterium</taxon>
    </lineage>
</organism>
<gene>
    <name evidence="1" type="ORF">DK843_01435</name>
</gene>
<dbReference type="Proteomes" id="UP000252038">
    <property type="component" value="Chromosome"/>
</dbReference>
<dbReference type="EMBL" id="CP029554">
    <property type="protein sequence ID" value="AXE33087.1"/>
    <property type="molecule type" value="Genomic_DNA"/>
</dbReference>
<evidence type="ECO:0008006" key="3">
    <source>
        <dbReference type="Google" id="ProtNLM"/>
    </source>
</evidence>
<proteinExistence type="predicted"/>
<evidence type="ECO:0000313" key="1">
    <source>
        <dbReference type="EMBL" id="AXE33087.1"/>
    </source>
</evidence>
<reference evidence="1 2" key="1">
    <citation type="submission" date="2018-05" db="EMBL/GenBank/DDBJ databases">
        <title>Genome sequencing, assembly and analysis of the novel insecticidal bacterium, Chromobacterium phragmitis.</title>
        <authorList>
            <person name="Sparks M.E."/>
            <person name="Blackburn M.B."/>
            <person name="Gundersen-Rindal D.E."/>
        </authorList>
    </citation>
    <scope>NUCLEOTIDE SEQUENCE [LARGE SCALE GENOMIC DNA]</scope>
    <source>
        <strain evidence="1">IIBBL 274-1</strain>
    </source>
</reference>
<sequence>MNTAIDQQVNTPLRLDFAKGLAMRVVRRPEGFWLVAAEVAASMKLEVEDLLKALGEPLGRPLRLADEAEPVLCLSEGELDEVFRRIKKPGARRLRRWWLEATRPALHEAGAASTADTLHLALALAAEAAQQVSRAVMEAVLREPGTWQHSRWVVALDYAPNNKQRWPHGRLIGLNSSVSTLEGMAELIAEPGKMPVTSPELVKLAAACHLRLAERMGKLAG</sequence>